<organism evidence="1 2">
    <name type="scientific">Lentinula edodes</name>
    <name type="common">Shiitake mushroom</name>
    <name type="synonym">Lentinus edodes</name>
    <dbReference type="NCBI Taxonomy" id="5353"/>
    <lineage>
        <taxon>Eukaryota</taxon>
        <taxon>Fungi</taxon>
        <taxon>Dikarya</taxon>
        <taxon>Basidiomycota</taxon>
        <taxon>Agaricomycotina</taxon>
        <taxon>Agaricomycetes</taxon>
        <taxon>Agaricomycetidae</taxon>
        <taxon>Agaricales</taxon>
        <taxon>Marasmiineae</taxon>
        <taxon>Omphalotaceae</taxon>
        <taxon>Lentinula</taxon>
    </lineage>
</organism>
<sequence length="681" mass="75110">MIDIENPLYCPAESASKYLKSITTGGGIRKLRKKEKSMIFKGMKEKKIIVSSFSKMLAQVAIAMQKEKENQGFKETSSLSLSKVSTSDCYDYGTPARRPVRKTRKDRAAQSLLEAKLVNPVSKRGHSPNLHSISISLPKIPTDDLLSSSSASTLSLPFTDVSSETSLNETPSPITPLLPPGLGYQIKSEPTEQVEDNIRKAQSNFNAHFQQVKIEAPVLKKTKRSLEEAFPELLKNPFTSTRSFTSDFTKIECNENSTSDRSLDLEPEDLKGIERGRKLNYRVGNSPDKGTRVDFKTKEDNMDAAQMKRRLQELEESVYGPRIGTETPRGFQILIQRLDRMMPGIKLGNRLETLGQIATAGNGSHLINEHRMTQKAKDGPHQAAADLLAAEGLLNERIINVFRTSEVTRLDLGPSLSEEGGLNIGGRTVWNVFTRPHSFLFLSELSFNNTPVLDMDLVKLIGLPKLAVLGLKNTGVGDEGVFHLIALKLTLTRLDLSDNPCVTDDAVPALNLCINSKLNFLGLVGTSVAMPGLRLMAKLIQREDRIVDVEIPEACESYIDDIPNIYLLYPQPPLITSPALCSRLSAAALQRNLEAHAEVANKRLATVGAKAAPVKIFTGGTKEEMCERLRNLLVKREVDLVVWGMIYGYGEADGGEWAGKDDTKKYIEAQAAAIEAHKGLR</sequence>
<dbReference type="EMBL" id="BDGU01000149">
    <property type="protein sequence ID" value="GAW03498.1"/>
    <property type="molecule type" value="Genomic_DNA"/>
</dbReference>
<gene>
    <name evidence="1" type="ORF">LENED_005227</name>
</gene>
<dbReference type="STRING" id="5353.A0A1Q3E8E4"/>
<evidence type="ECO:0008006" key="3">
    <source>
        <dbReference type="Google" id="ProtNLM"/>
    </source>
</evidence>
<dbReference type="Gene3D" id="3.80.10.10">
    <property type="entry name" value="Ribonuclease Inhibitor"/>
    <property type="match status" value="1"/>
</dbReference>
<dbReference type="InterPro" id="IPR032675">
    <property type="entry name" value="LRR_dom_sf"/>
</dbReference>
<dbReference type="SUPFAM" id="SSF52047">
    <property type="entry name" value="RNI-like"/>
    <property type="match status" value="1"/>
</dbReference>
<dbReference type="AlphaFoldDB" id="A0A1Q3E8E4"/>
<accession>A0A1Q3E8E4</accession>
<dbReference type="Proteomes" id="UP000188533">
    <property type="component" value="Unassembled WGS sequence"/>
</dbReference>
<name>A0A1Q3E8E4_LENED</name>
<comment type="caution">
    <text evidence="1">The sequence shown here is derived from an EMBL/GenBank/DDBJ whole genome shotgun (WGS) entry which is preliminary data.</text>
</comment>
<evidence type="ECO:0000313" key="2">
    <source>
        <dbReference type="Proteomes" id="UP000188533"/>
    </source>
</evidence>
<proteinExistence type="predicted"/>
<evidence type="ECO:0000313" key="1">
    <source>
        <dbReference type="EMBL" id="GAW03498.1"/>
    </source>
</evidence>
<protein>
    <recommendedName>
        <fullName evidence="3">RNI-like protein</fullName>
    </recommendedName>
</protein>
<keyword evidence="2" id="KW-1185">Reference proteome</keyword>
<reference evidence="1 2" key="2">
    <citation type="submission" date="2017-02" db="EMBL/GenBank/DDBJ databases">
        <title>A genome survey and senescence transcriptome analysis in Lentinula edodes.</title>
        <authorList>
            <person name="Sakamoto Y."/>
            <person name="Nakade K."/>
            <person name="Sato S."/>
            <person name="Yoshida Y."/>
            <person name="Miyazaki K."/>
            <person name="Natsume S."/>
            <person name="Konno N."/>
        </authorList>
    </citation>
    <scope>NUCLEOTIDE SEQUENCE [LARGE SCALE GENOMIC DNA]</scope>
    <source>
        <strain evidence="1 2">NBRC 111202</strain>
    </source>
</reference>
<reference evidence="1 2" key="1">
    <citation type="submission" date="2016-08" db="EMBL/GenBank/DDBJ databases">
        <authorList>
            <consortium name="Lentinula edodes genome sequencing consortium"/>
            <person name="Sakamoto Y."/>
            <person name="Nakade K."/>
            <person name="Sato S."/>
            <person name="Yoshida Y."/>
            <person name="Miyazaki K."/>
            <person name="Natsume S."/>
            <person name="Konno N."/>
        </authorList>
    </citation>
    <scope>NUCLEOTIDE SEQUENCE [LARGE SCALE GENOMIC DNA]</scope>
    <source>
        <strain evidence="1 2">NBRC 111202</strain>
    </source>
</reference>